<dbReference type="InterPro" id="IPR003825">
    <property type="entry name" value="Colicin-V_CvpA"/>
</dbReference>
<dbReference type="GO" id="GO:0016020">
    <property type="term" value="C:membrane"/>
    <property type="evidence" value="ECO:0007669"/>
    <property type="project" value="UniProtKB-SubCell"/>
</dbReference>
<proteinExistence type="predicted"/>
<evidence type="ECO:0000256" key="5">
    <source>
        <dbReference type="SAM" id="Phobius"/>
    </source>
</evidence>
<evidence type="ECO:0000256" key="3">
    <source>
        <dbReference type="ARBA" id="ARBA00022989"/>
    </source>
</evidence>
<dbReference type="Proteomes" id="UP000292886">
    <property type="component" value="Chromosome"/>
</dbReference>
<protein>
    <submittedName>
        <fullName evidence="6">CvpA family protein</fullName>
    </submittedName>
</protein>
<keyword evidence="2 5" id="KW-0812">Transmembrane</keyword>
<evidence type="ECO:0000313" key="7">
    <source>
        <dbReference type="Proteomes" id="UP000292886"/>
    </source>
</evidence>
<dbReference type="AlphaFoldDB" id="A0A4P6YVX1"/>
<organism evidence="6 7">
    <name type="scientific">Periweissella cryptocerci</name>
    <dbReference type="NCBI Taxonomy" id="2506420"/>
    <lineage>
        <taxon>Bacteria</taxon>
        <taxon>Bacillati</taxon>
        <taxon>Bacillota</taxon>
        <taxon>Bacilli</taxon>
        <taxon>Lactobacillales</taxon>
        <taxon>Lactobacillaceae</taxon>
        <taxon>Periweissella</taxon>
    </lineage>
</organism>
<keyword evidence="4 5" id="KW-0472">Membrane</keyword>
<dbReference type="OrthoDB" id="1809613at2"/>
<dbReference type="GO" id="GO:0009403">
    <property type="term" value="P:toxin biosynthetic process"/>
    <property type="evidence" value="ECO:0007669"/>
    <property type="project" value="InterPro"/>
</dbReference>
<sequence>MVLAVIFGIALIVAFGNGYRKGLVRTIAQLAGYVFLTVVATLLAHPVGQLVTKLLTSASAAYRPTVPTFVLDKGVQFLASGISFSLIFFIGGILVHTLLKSLKFIQKIPIVGGVNAIIGGLVSMIIIYVIGFFILSMLSVMNITWVHQQFVTAPILNNILDNTPVISNQIYHWWLNERAH</sequence>
<evidence type="ECO:0000256" key="1">
    <source>
        <dbReference type="ARBA" id="ARBA00004141"/>
    </source>
</evidence>
<feature type="transmembrane region" description="Helical" evidence="5">
    <location>
        <begin position="26"/>
        <end position="44"/>
    </location>
</feature>
<dbReference type="KEGG" id="wei:EQG49_11435"/>
<accession>A0A4P6YVX1</accession>
<keyword evidence="3 5" id="KW-1133">Transmembrane helix</keyword>
<comment type="subcellular location">
    <subcellularLocation>
        <location evidence="1">Membrane</location>
        <topology evidence="1">Multi-pass membrane protein</topology>
    </subcellularLocation>
</comment>
<evidence type="ECO:0000256" key="4">
    <source>
        <dbReference type="ARBA" id="ARBA00023136"/>
    </source>
</evidence>
<dbReference type="Pfam" id="PF02674">
    <property type="entry name" value="Colicin_V"/>
    <property type="match status" value="1"/>
</dbReference>
<name>A0A4P6YVX1_9LACO</name>
<keyword evidence="7" id="KW-1185">Reference proteome</keyword>
<dbReference type="PANTHER" id="PTHR37306">
    <property type="entry name" value="COLICIN V PRODUCTION PROTEIN"/>
    <property type="match status" value="1"/>
</dbReference>
<dbReference type="PANTHER" id="PTHR37306:SF1">
    <property type="entry name" value="COLICIN V PRODUCTION PROTEIN"/>
    <property type="match status" value="1"/>
</dbReference>
<dbReference type="RefSeq" id="WP_133364096.1">
    <property type="nucleotide sequence ID" value="NZ_CP037940.1"/>
</dbReference>
<gene>
    <name evidence="6" type="ORF">EQG49_11435</name>
</gene>
<evidence type="ECO:0000313" key="6">
    <source>
        <dbReference type="EMBL" id="QBO37019.1"/>
    </source>
</evidence>
<feature type="transmembrane region" description="Helical" evidence="5">
    <location>
        <begin position="110"/>
        <end position="135"/>
    </location>
</feature>
<feature type="transmembrane region" description="Helical" evidence="5">
    <location>
        <begin position="77"/>
        <end position="98"/>
    </location>
</feature>
<evidence type="ECO:0000256" key="2">
    <source>
        <dbReference type="ARBA" id="ARBA00022692"/>
    </source>
</evidence>
<reference evidence="7" key="1">
    <citation type="submission" date="2019-03" db="EMBL/GenBank/DDBJ databases">
        <title>Weissella sp. 26KH-42 Genome sequencing.</title>
        <authorList>
            <person name="Heo J."/>
            <person name="Kim S.-J."/>
            <person name="Kim J.-S."/>
            <person name="Hong S.-B."/>
            <person name="Kwon S.-W."/>
        </authorList>
    </citation>
    <scope>NUCLEOTIDE SEQUENCE [LARGE SCALE GENOMIC DNA]</scope>
    <source>
        <strain evidence="7">26KH-42</strain>
    </source>
</reference>
<dbReference type="EMBL" id="CP037940">
    <property type="protein sequence ID" value="QBO37019.1"/>
    <property type="molecule type" value="Genomic_DNA"/>
</dbReference>